<organism evidence="1 2">
    <name type="scientific">Takifugu flavidus</name>
    <name type="common">sansaifugu</name>
    <dbReference type="NCBI Taxonomy" id="433684"/>
    <lineage>
        <taxon>Eukaryota</taxon>
        <taxon>Metazoa</taxon>
        <taxon>Chordata</taxon>
        <taxon>Craniata</taxon>
        <taxon>Vertebrata</taxon>
        <taxon>Euteleostomi</taxon>
        <taxon>Actinopterygii</taxon>
        <taxon>Neopterygii</taxon>
        <taxon>Teleostei</taxon>
        <taxon>Neoteleostei</taxon>
        <taxon>Acanthomorphata</taxon>
        <taxon>Eupercaria</taxon>
        <taxon>Tetraodontiformes</taxon>
        <taxon>Tetradontoidea</taxon>
        <taxon>Tetraodontidae</taxon>
        <taxon>Takifugu</taxon>
    </lineage>
</organism>
<protein>
    <submittedName>
        <fullName evidence="1">4SNc-Tudor domain protein p100 co-activator</fullName>
    </submittedName>
</protein>
<dbReference type="EMBL" id="RHFK02000015">
    <property type="protein sequence ID" value="TWW64711.1"/>
    <property type="molecule type" value="Genomic_DNA"/>
</dbReference>
<proteinExistence type="predicted"/>
<evidence type="ECO:0000313" key="2">
    <source>
        <dbReference type="Proteomes" id="UP000324091"/>
    </source>
</evidence>
<dbReference type="Proteomes" id="UP000324091">
    <property type="component" value="Chromosome 22"/>
</dbReference>
<sequence>MEDEETKGSERSPRFKEERRCVELKGSSPLASSHITFPFFSSLAGLHGVTSACKFDKGCRYGSLCLRADIDRVHAPPSPVFSIRPRRRPALRVICLLAGSSPEAKRAMSCISLEDSIECPRSSRNTPVGTQVAEPFSNEAMLFTKELVLQREVSRVGGGTAAPPSHHSFAAFLPLYLPFALLFWHPFTFTRLSPSFSCSKQHFWSRKVRKMVCVASPTVVSHKYSTYFTFGVAVFGVLRRDWAPLASVSTCASSRLANTIFFQTRGRFCRGVLTSHRQHGGASVSS</sequence>
<dbReference type="AlphaFoldDB" id="A0A5C6NDW9"/>
<gene>
    <name evidence="1" type="ORF">D4764_22G0003580</name>
</gene>
<evidence type="ECO:0000313" key="1">
    <source>
        <dbReference type="EMBL" id="TWW64711.1"/>
    </source>
</evidence>
<reference evidence="1 2" key="1">
    <citation type="submission" date="2019-04" db="EMBL/GenBank/DDBJ databases">
        <title>Chromosome genome assembly for Takifugu flavidus.</title>
        <authorList>
            <person name="Xiao S."/>
        </authorList>
    </citation>
    <scope>NUCLEOTIDE SEQUENCE [LARGE SCALE GENOMIC DNA]</scope>
    <source>
        <strain evidence="1">HTHZ2018</strain>
        <tissue evidence="1">Muscle</tissue>
    </source>
</reference>
<accession>A0A5C6NDW9</accession>
<keyword evidence="2" id="KW-1185">Reference proteome</keyword>
<name>A0A5C6NDW9_9TELE</name>
<comment type="caution">
    <text evidence="1">The sequence shown here is derived from an EMBL/GenBank/DDBJ whole genome shotgun (WGS) entry which is preliminary data.</text>
</comment>